<dbReference type="GO" id="GO:0008168">
    <property type="term" value="F:methyltransferase activity"/>
    <property type="evidence" value="ECO:0007669"/>
    <property type="project" value="UniProtKB-KW"/>
</dbReference>
<accession>A0ABS5KMR2</accession>
<dbReference type="InterPro" id="IPR029063">
    <property type="entry name" value="SAM-dependent_MTases_sf"/>
</dbReference>
<dbReference type="InterPro" id="IPR041698">
    <property type="entry name" value="Methyltransf_25"/>
</dbReference>
<dbReference type="Pfam" id="PF13649">
    <property type="entry name" value="Methyltransf_25"/>
    <property type="match status" value="1"/>
</dbReference>
<keyword evidence="2" id="KW-0808">Transferase</keyword>
<name>A0ABS5KMR2_9ACTN</name>
<dbReference type="Proteomes" id="UP000730482">
    <property type="component" value="Unassembled WGS sequence"/>
</dbReference>
<dbReference type="RefSeq" id="WP_212008880.1">
    <property type="nucleotide sequence ID" value="NZ_JAAFYZ010000025.1"/>
</dbReference>
<keyword evidence="5" id="KW-1185">Reference proteome</keyword>
<feature type="domain" description="Methyltransferase" evidence="3">
    <location>
        <begin position="43"/>
        <end position="135"/>
    </location>
</feature>
<gene>
    <name evidence="4" type="ORF">KGQ19_10405</name>
</gene>
<dbReference type="PANTHER" id="PTHR43861">
    <property type="entry name" value="TRANS-ACONITATE 2-METHYLTRANSFERASE-RELATED"/>
    <property type="match status" value="1"/>
</dbReference>
<reference evidence="4 5" key="1">
    <citation type="submission" date="2020-02" db="EMBL/GenBank/DDBJ databases">
        <title>Acidophilic actinobacteria isolated from forest soil.</title>
        <authorList>
            <person name="Golinska P."/>
        </authorList>
    </citation>
    <scope>NUCLEOTIDE SEQUENCE [LARGE SCALE GENOMIC DNA]</scope>
    <source>
        <strain evidence="4 5">NL8</strain>
    </source>
</reference>
<proteinExistence type="predicted"/>
<dbReference type="SUPFAM" id="SSF53335">
    <property type="entry name" value="S-adenosyl-L-methionine-dependent methyltransferases"/>
    <property type="match status" value="1"/>
</dbReference>
<evidence type="ECO:0000256" key="2">
    <source>
        <dbReference type="ARBA" id="ARBA00022679"/>
    </source>
</evidence>
<dbReference type="Gene3D" id="3.40.50.150">
    <property type="entry name" value="Vaccinia Virus protein VP39"/>
    <property type="match status" value="1"/>
</dbReference>
<protein>
    <submittedName>
        <fullName evidence="4">Class I SAM-dependent methyltransferase</fullName>
    </submittedName>
</protein>
<organism evidence="4 5">
    <name type="scientific">Catenulispora pinistramenti</name>
    <dbReference type="NCBI Taxonomy" id="2705254"/>
    <lineage>
        <taxon>Bacteria</taxon>
        <taxon>Bacillati</taxon>
        <taxon>Actinomycetota</taxon>
        <taxon>Actinomycetes</taxon>
        <taxon>Catenulisporales</taxon>
        <taxon>Catenulisporaceae</taxon>
        <taxon>Catenulispora</taxon>
    </lineage>
</organism>
<keyword evidence="1 4" id="KW-0489">Methyltransferase</keyword>
<dbReference type="EMBL" id="JAAFYZ010000025">
    <property type="protein sequence ID" value="MBS2547285.1"/>
    <property type="molecule type" value="Genomic_DNA"/>
</dbReference>
<dbReference type="GO" id="GO:0032259">
    <property type="term" value="P:methylation"/>
    <property type="evidence" value="ECO:0007669"/>
    <property type="project" value="UniProtKB-KW"/>
</dbReference>
<evidence type="ECO:0000256" key="1">
    <source>
        <dbReference type="ARBA" id="ARBA00022603"/>
    </source>
</evidence>
<comment type="caution">
    <text evidence="4">The sequence shown here is derived from an EMBL/GenBank/DDBJ whole genome shotgun (WGS) entry which is preliminary data.</text>
</comment>
<sequence>MDQDSQTFTDDDSALVYDLENPWDPDWPADRFYSDAVAAAEAVLDVGCGTGSMLHAARAAGHTGRLVGVDPDESMLARARRRTDIEWVRATAAEMAYAEEFDLAVMASNAFQCFATDEDLRASLAAIRRALVGGGTFVFGTRHLQGRAWEEWNPSNAGNLTLPDGREIRGWYQVERVDGPRVTFTETTALPDGAPLRVSGTTLRFHIPETLNPFLEEAGFRIQDQYGDWKRGPLTADSREIITVARAQ</sequence>
<dbReference type="CDD" id="cd02440">
    <property type="entry name" value="AdoMet_MTases"/>
    <property type="match status" value="1"/>
</dbReference>
<evidence type="ECO:0000313" key="5">
    <source>
        <dbReference type="Proteomes" id="UP000730482"/>
    </source>
</evidence>
<evidence type="ECO:0000259" key="3">
    <source>
        <dbReference type="Pfam" id="PF13649"/>
    </source>
</evidence>
<evidence type="ECO:0000313" key="4">
    <source>
        <dbReference type="EMBL" id="MBS2547285.1"/>
    </source>
</evidence>
<dbReference type="PANTHER" id="PTHR43861:SF1">
    <property type="entry name" value="TRANS-ACONITATE 2-METHYLTRANSFERASE"/>
    <property type="match status" value="1"/>
</dbReference>